<evidence type="ECO:0008006" key="3">
    <source>
        <dbReference type="Google" id="ProtNLM"/>
    </source>
</evidence>
<dbReference type="Proteomes" id="UP001243195">
    <property type="component" value="Unassembled WGS sequence"/>
</dbReference>
<evidence type="ECO:0000313" key="1">
    <source>
        <dbReference type="EMBL" id="MDQ9073017.1"/>
    </source>
</evidence>
<comment type="caution">
    <text evidence="1">The sequence shown here is derived from an EMBL/GenBank/DDBJ whole genome shotgun (WGS) entry which is preliminary data.</text>
</comment>
<gene>
    <name evidence="1" type="ORF">RFH51_16300</name>
</gene>
<dbReference type="EMBL" id="JAVIDA010000031">
    <property type="protein sequence ID" value="MDQ9073017.1"/>
    <property type="molecule type" value="Genomic_DNA"/>
</dbReference>
<reference evidence="1" key="1">
    <citation type="submission" date="2023-08" db="EMBL/GenBank/DDBJ databases">
        <title>Emergence of clinically-relevant ST2 carbapenem-resistant Acinetobacter baumannii strains in hospital sewages in Zhejiang, East of China.</title>
        <authorList>
            <person name="Kaichao C."/>
            <person name="Zhang R."/>
        </authorList>
    </citation>
    <scope>NUCLEOTIDE SEQUENCE</scope>
    <source>
        <strain evidence="1">M-SY-60</strain>
    </source>
</reference>
<dbReference type="RefSeq" id="WP_308957145.1">
    <property type="nucleotide sequence ID" value="NZ_JAVICY010000034.1"/>
</dbReference>
<evidence type="ECO:0000313" key="2">
    <source>
        <dbReference type="Proteomes" id="UP001243195"/>
    </source>
</evidence>
<proteinExistence type="predicted"/>
<name>A0AAW8JNP7_9GAMM</name>
<sequence>MNKLLILFSAISISITGHTASNQNPLILKPVKVHNVEELKYIINLYAYARKKELNDKQYSLEDYQNTPEAKVQLCQQTGFLESYWDFIELNKDLLSPALTRLVIFSKEYDKSVIKQNYEILKGDCAKFNYNPPLINEL</sequence>
<accession>A0AAW8JNP7</accession>
<organism evidence="1 2">
    <name type="scientific">Acinetobacter gerneri</name>
    <dbReference type="NCBI Taxonomy" id="202952"/>
    <lineage>
        <taxon>Bacteria</taxon>
        <taxon>Pseudomonadati</taxon>
        <taxon>Pseudomonadota</taxon>
        <taxon>Gammaproteobacteria</taxon>
        <taxon>Moraxellales</taxon>
        <taxon>Moraxellaceae</taxon>
        <taxon>Acinetobacter</taxon>
    </lineage>
</organism>
<protein>
    <recommendedName>
        <fullName evidence="3">DUF5078 domain-containing protein</fullName>
    </recommendedName>
</protein>
<dbReference type="AlphaFoldDB" id="A0AAW8JNP7"/>